<feature type="domain" description="VanZ-like" evidence="6">
    <location>
        <begin position="8"/>
        <end position="122"/>
    </location>
</feature>
<feature type="transmembrane region" description="Helical" evidence="5">
    <location>
        <begin position="74"/>
        <end position="94"/>
    </location>
</feature>
<keyword evidence="3 5" id="KW-1133">Transmembrane helix</keyword>
<comment type="subcellular location">
    <subcellularLocation>
        <location evidence="1">Membrane</location>
        <topology evidence="1">Multi-pass membrane protein</topology>
    </subcellularLocation>
</comment>
<evidence type="ECO:0000259" key="6">
    <source>
        <dbReference type="Pfam" id="PF04892"/>
    </source>
</evidence>
<sequence>MLLVLYGFAVLFVVAWPTPVDESSRGLIFRVLGALHRRGLPEFVNYNVVEFCANIAMFIPLGLLVALLFGPRWWWAAFFVCAALSVSIEFYQYLLLPDRYATVRDVVANSTGGAIGMLAAVIAIAWLRRPTPISR</sequence>
<keyword evidence="8" id="KW-1185">Reference proteome</keyword>
<dbReference type="InterPro" id="IPR035952">
    <property type="entry name" value="Rhomboid-like_sf"/>
</dbReference>
<accession>A0A1H3SP09</accession>
<dbReference type="OrthoDB" id="3787741at2"/>
<reference evidence="7 8" key="1">
    <citation type="submission" date="2016-10" db="EMBL/GenBank/DDBJ databases">
        <authorList>
            <person name="de Groot N.N."/>
        </authorList>
    </citation>
    <scope>NUCLEOTIDE SEQUENCE [LARGE SCALE GENOMIC DNA]</scope>
    <source>
        <strain evidence="7 8">CGMCC 4.3491</strain>
    </source>
</reference>
<name>A0A1H3SP09_9MICO</name>
<evidence type="ECO:0000256" key="2">
    <source>
        <dbReference type="ARBA" id="ARBA00022692"/>
    </source>
</evidence>
<feature type="transmembrane region" description="Helical" evidence="5">
    <location>
        <begin position="106"/>
        <end position="127"/>
    </location>
</feature>
<proteinExistence type="predicted"/>
<dbReference type="SUPFAM" id="SSF144091">
    <property type="entry name" value="Rhomboid-like"/>
    <property type="match status" value="1"/>
</dbReference>
<dbReference type="AlphaFoldDB" id="A0A1H3SP09"/>
<evidence type="ECO:0000313" key="8">
    <source>
        <dbReference type="Proteomes" id="UP000198891"/>
    </source>
</evidence>
<dbReference type="RefSeq" id="WP_092556258.1">
    <property type="nucleotide sequence ID" value="NZ_FNPZ01000004.1"/>
</dbReference>
<dbReference type="Proteomes" id="UP000198891">
    <property type="component" value="Unassembled WGS sequence"/>
</dbReference>
<dbReference type="NCBIfam" id="NF037970">
    <property type="entry name" value="vanZ_1"/>
    <property type="match status" value="1"/>
</dbReference>
<evidence type="ECO:0000256" key="4">
    <source>
        <dbReference type="ARBA" id="ARBA00023136"/>
    </source>
</evidence>
<protein>
    <submittedName>
        <fullName evidence="7">VanZ like family protein</fullName>
    </submittedName>
</protein>
<dbReference type="InterPro" id="IPR006976">
    <property type="entry name" value="VanZ-like"/>
</dbReference>
<organism evidence="7 8">
    <name type="scientific">Herbiconiux ginsengi</name>
    <dbReference type="NCBI Taxonomy" id="381665"/>
    <lineage>
        <taxon>Bacteria</taxon>
        <taxon>Bacillati</taxon>
        <taxon>Actinomycetota</taxon>
        <taxon>Actinomycetes</taxon>
        <taxon>Micrococcales</taxon>
        <taxon>Microbacteriaceae</taxon>
        <taxon>Herbiconiux</taxon>
    </lineage>
</organism>
<dbReference type="Pfam" id="PF04892">
    <property type="entry name" value="VanZ"/>
    <property type="match status" value="1"/>
</dbReference>
<evidence type="ECO:0000313" key="7">
    <source>
        <dbReference type="EMBL" id="SDZ39457.1"/>
    </source>
</evidence>
<dbReference type="STRING" id="381665.SAMN05216554_3523"/>
<evidence type="ECO:0000256" key="1">
    <source>
        <dbReference type="ARBA" id="ARBA00004141"/>
    </source>
</evidence>
<keyword evidence="4 5" id="KW-0472">Membrane</keyword>
<evidence type="ECO:0000256" key="5">
    <source>
        <dbReference type="SAM" id="Phobius"/>
    </source>
</evidence>
<gene>
    <name evidence="7" type="ORF">SAMN05216554_3523</name>
</gene>
<evidence type="ECO:0000256" key="3">
    <source>
        <dbReference type="ARBA" id="ARBA00022989"/>
    </source>
</evidence>
<feature type="transmembrane region" description="Helical" evidence="5">
    <location>
        <begin position="48"/>
        <end position="69"/>
    </location>
</feature>
<keyword evidence="2 5" id="KW-0812">Transmembrane</keyword>
<dbReference type="GO" id="GO:0016020">
    <property type="term" value="C:membrane"/>
    <property type="evidence" value="ECO:0007669"/>
    <property type="project" value="UniProtKB-SubCell"/>
</dbReference>
<dbReference type="EMBL" id="FNPZ01000004">
    <property type="protein sequence ID" value="SDZ39457.1"/>
    <property type="molecule type" value="Genomic_DNA"/>
</dbReference>